<comment type="catalytic activity">
    <reaction evidence="7">
        <text>NAD(+) + H2O = ADP-D-ribose + nicotinamide + H(+)</text>
        <dbReference type="Rhea" id="RHEA:16301"/>
        <dbReference type="ChEBI" id="CHEBI:15377"/>
        <dbReference type="ChEBI" id="CHEBI:15378"/>
        <dbReference type="ChEBI" id="CHEBI:17154"/>
        <dbReference type="ChEBI" id="CHEBI:57540"/>
        <dbReference type="ChEBI" id="CHEBI:57967"/>
        <dbReference type="EC" id="3.2.2.6"/>
    </reaction>
    <physiologicalReaction direction="left-to-right" evidence="7">
        <dbReference type="Rhea" id="RHEA:16302"/>
    </physiologicalReaction>
</comment>
<dbReference type="Gene3D" id="1.10.8.430">
    <property type="entry name" value="Helical domain of apoptotic protease-activating factors"/>
    <property type="match status" value="1"/>
</dbReference>
<dbReference type="SUPFAM" id="SSF52047">
    <property type="entry name" value="RNI-like"/>
    <property type="match status" value="1"/>
</dbReference>
<keyword evidence="5" id="KW-0611">Plant defense</keyword>
<dbReference type="Pfam" id="PF00931">
    <property type="entry name" value="NB-ARC"/>
    <property type="match status" value="1"/>
</dbReference>
<accession>X2LCN0</accession>
<evidence type="ECO:0000259" key="9">
    <source>
        <dbReference type="PROSITE" id="PS50104"/>
    </source>
</evidence>
<organism evidence="10">
    <name type="scientific">Arabidopsis thaliana</name>
    <name type="common">Mouse-ear cress</name>
    <dbReference type="NCBI Taxonomy" id="3702"/>
    <lineage>
        <taxon>Eukaryota</taxon>
        <taxon>Viridiplantae</taxon>
        <taxon>Streptophyta</taxon>
        <taxon>Embryophyta</taxon>
        <taxon>Tracheophyta</taxon>
        <taxon>Spermatophyta</taxon>
        <taxon>Magnoliopsida</taxon>
        <taxon>eudicotyledons</taxon>
        <taxon>Gunneridae</taxon>
        <taxon>Pentapetalae</taxon>
        <taxon>rosids</taxon>
        <taxon>malvids</taxon>
        <taxon>Brassicales</taxon>
        <taxon>Brassicaceae</taxon>
        <taxon>Camelineae</taxon>
        <taxon>Arabidopsis</taxon>
    </lineage>
</organism>
<dbReference type="InterPro" id="IPR035897">
    <property type="entry name" value="Toll_tir_struct_dom_sf"/>
</dbReference>
<sequence length="1248" mass="142409">MGSVMSLGCSKRKATNQDVDSESRKRRKICSTNDAENCRFIQDESSWKHPWSLCANMAAAAFTKFRFQQDNKYTKSSALSLPSPPTSVSRIWKHHVFPSFHGADVRKTILSHILESFRRKGIDPFIDNNIERSKSIGLELKEAIRGSKIAIVLLSKNYASSSWCLDELAEIMKCREVLGQIVMTIFYEVDPTDIKKQTGEFGKAFTKTCRGKTKEHVEKWRKALEDVATITGEHSRNWRNEADMIEKIATDVSNMLNSCTPSRDFDGLVGMRAHMDKMEHLLHLDLDEVRMIGIWGTPGIGKTTIAACMFDRFSSRFPFAAIMTDIRECYPRLCLNERNAQLKLQEQMLSQIFNQKDIKISHLGVAPKRLKDKKVFIVLDEVDHLGQLDALAKETRWFGPGSRIIITTEDLGILKAHGINHVYKVKSPSNDEAFQIFCMNAFGQKQPHEGFDEIAWEVTCLAGKLPLGLKVLGSALRGMSKPEWERTLPRLKTSLDGNIGSIIQFSFDALCDEDKYLFLYIACLFNDESTTKVKELLGKFLDVRQGLHVLAQKSLISFDGRRIHMHTLLEQFGRETSRKQFVHHGYRKHQLLVGERDICEVLDDDTTDNRRFIGINLDLRKNEEELKINEKTLERIHDFQFVKINDKNHAQQESQRLHERLQSLNIYHRINYIHQPERLQDLIYQSPRIRSLKWYSYQNMSLPSTFNPEFLVELDMSSSKLRKLWEGTKQLRNLKWMDLSDSIDLKELPNLSTATNLEELELRRCSSLVGLPSSIEKLTSLQRLGLCDCSSLVELPSFGNATKLEKLDLENCRSLVKLPPSINANNLWELNLQDCSRVVELPAIENATNLWELNLQDCSSLIELPLSIGTATNLKKLNISGCSSLVKLPSSIGDMTNLDVLDLSNCSNLVKLPSSIGNLQNLCELIMRGCSKLEALPININLKALNTLDLTDCSQLKSFPEISTNISDLWLKGTAIKEVPLSITSWSRLAVYEMSYFESLKEFPHALDIITGLWLSKDIQEVAPWVKRMSRLRELRLNNCNNLVSLPQLPDSLAYLYADNCKSLERLDCCFNNPEISLYFPKCFKLNQEARDLIMHTSTRLCVMLPGTQVPACFNHRATSGDSLKIKLKESPLPTTLRFKACIMLVKVNEELMSSDQWMKIDIKDEQKGLKVQCTPSAHRIYPLLTEHIYTFELEVEEVTSTELVFEFTPCLKSDWKIGECGILQRETRSLRRSSSPDHSPESSRVSS</sequence>
<dbReference type="FunFam" id="3.80.10.10:FF:000845">
    <property type="entry name" value="Disease resistance protein (TIR-NBS-LRR class)"/>
    <property type="match status" value="1"/>
</dbReference>
<dbReference type="EMBL" id="KJ454428">
    <property type="protein sequence ID" value="AHN95332.1"/>
    <property type="molecule type" value="Genomic_DNA"/>
</dbReference>
<dbReference type="GO" id="GO:0006952">
    <property type="term" value="P:defense response"/>
    <property type="evidence" value="ECO:0007669"/>
    <property type="project" value="UniProtKB-KW"/>
</dbReference>
<dbReference type="FunFam" id="3.80.10.10:FF:001477">
    <property type="entry name" value="Disease resistance protein (TIR-NBS-LRR class) family"/>
    <property type="match status" value="1"/>
</dbReference>
<dbReference type="EMBL" id="KJ454428">
    <property type="protein sequence ID" value="AHN95331.1"/>
    <property type="molecule type" value="Genomic_DNA"/>
</dbReference>
<dbReference type="SUPFAM" id="SSF52540">
    <property type="entry name" value="P-loop containing nucleoside triphosphate hydrolases"/>
    <property type="match status" value="1"/>
</dbReference>
<evidence type="ECO:0000256" key="3">
    <source>
        <dbReference type="ARBA" id="ARBA00022737"/>
    </source>
</evidence>
<dbReference type="InterPro" id="IPR011713">
    <property type="entry name" value="Leu-rich_rpt_3"/>
</dbReference>
<dbReference type="SUPFAM" id="SSF52200">
    <property type="entry name" value="Toll/Interleukin receptor TIR domain"/>
    <property type="match status" value="1"/>
</dbReference>
<evidence type="ECO:0000313" key="10">
    <source>
        <dbReference type="EMBL" id="AHN95332.1"/>
    </source>
</evidence>
<dbReference type="Pfam" id="PF23282">
    <property type="entry name" value="WHD_ROQ1"/>
    <property type="match status" value="1"/>
</dbReference>
<dbReference type="SUPFAM" id="SSF46785">
    <property type="entry name" value="Winged helix' DNA-binding domain"/>
    <property type="match status" value="1"/>
</dbReference>
<dbReference type="InterPro" id="IPR036390">
    <property type="entry name" value="WH_DNA-bd_sf"/>
</dbReference>
<dbReference type="CDD" id="cd01127">
    <property type="entry name" value="TrwB_TraG_TraD_VirD4"/>
    <property type="match status" value="1"/>
</dbReference>
<keyword evidence="2" id="KW-0433">Leucine-rich repeat</keyword>
<evidence type="ECO:0000256" key="6">
    <source>
        <dbReference type="ARBA" id="ARBA00023027"/>
    </source>
</evidence>
<evidence type="ECO:0000256" key="8">
    <source>
        <dbReference type="SAM" id="MobiDB-lite"/>
    </source>
</evidence>
<dbReference type="PANTHER" id="PTHR11017:SF411">
    <property type="entry name" value="ADP-RIBOSYL CYCLASE_CYCLIC ADP-RIBOSE HYDROLASE-RELATED"/>
    <property type="match status" value="1"/>
</dbReference>
<dbReference type="PROSITE" id="PS50104">
    <property type="entry name" value="TIR"/>
    <property type="match status" value="1"/>
</dbReference>
<evidence type="ECO:0000256" key="4">
    <source>
        <dbReference type="ARBA" id="ARBA00022801"/>
    </source>
</evidence>
<dbReference type="SMART" id="SM00255">
    <property type="entry name" value="TIR"/>
    <property type="match status" value="1"/>
</dbReference>
<dbReference type="PANTHER" id="PTHR11017">
    <property type="entry name" value="LEUCINE-RICH REPEAT-CONTAINING PROTEIN"/>
    <property type="match status" value="1"/>
</dbReference>
<keyword evidence="4" id="KW-0378">Hydrolase</keyword>
<name>X2LCN0_ARATH</name>
<evidence type="ECO:0000256" key="7">
    <source>
        <dbReference type="ARBA" id="ARBA00047304"/>
    </source>
</evidence>
<dbReference type="PRINTS" id="PR00364">
    <property type="entry name" value="DISEASERSIST"/>
</dbReference>
<proteinExistence type="predicted"/>
<dbReference type="Gene3D" id="3.40.50.300">
    <property type="entry name" value="P-loop containing nucleotide triphosphate hydrolases"/>
    <property type="match status" value="1"/>
</dbReference>
<dbReference type="EC" id="3.2.2.6" evidence="1"/>
<dbReference type="ExpressionAtlas" id="X2LCN0">
    <property type="expression patterns" value="baseline and differential"/>
</dbReference>
<protein>
    <recommendedName>
        <fullName evidence="1">ADP-ribosyl cyclase/cyclic ADP-ribose hydrolase</fullName>
        <ecNumber evidence="1">3.2.2.6</ecNumber>
    </recommendedName>
</protein>
<evidence type="ECO:0000256" key="5">
    <source>
        <dbReference type="ARBA" id="ARBA00022821"/>
    </source>
</evidence>
<dbReference type="FunFam" id="3.40.50.300:FF:001002">
    <property type="entry name" value="Disease resistance protein (TIR-NBS-LRR class)"/>
    <property type="match status" value="1"/>
</dbReference>
<dbReference type="AlphaFoldDB" id="X2LCN0"/>
<dbReference type="Pfam" id="PF23598">
    <property type="entry name" value="LRR_14"/>
    <property type="match status" value="1"/>
</dbReference>
<evidence type="ECO:0000256" key="2">
    <source>
        <dbReference type="ARBA" id="ARBA00022614"/>
    </source>
</evidence>
<feature type="domain" description="TIR" evidence="9">
    <location>
        <begin position="92"/>
        <end position="256"/>
    </location>
</feature>
<dbReference type="InterPro" id="IPR002182">
    <property type="entry name" value="NB-ARC"/>
</dbReference>
<dbReference type="GO" id="GO:0007165">
    <property type="term" value="P:signal transduction"/>
    <property type="evidence" value="ECO:0007669"/>
    <property type="project" value="InterPro"/>
</dbReference>
<feature type="compositionally biased region" description="Basic and acidic residues" evidence="8">
    <location>
        <begin position="1228"/>
        <end position="1242"/>
    </location>
</feature>
<keyword evidence="6" id="KW-0520">NAD</keyword>
<dbReference type="FunFam" id="1.10.8.430:FF:000002">
    <property type="entry name" value="Disease resistance protein (TIR-NBS-LRR class)"/>
    <property type="match status" value="1"/>
</dbReference>
<dbReference type="Pfam" id="PF01582">
    <property type="entry name" value="TIR"/>
    <property type="match status" value="1"/>
</dbReference>
<evidence type="ECO:0000256" key="1">
    <source>
        <dbReference type="ARBA" id="ARBA00011982"/>
    </source>
</evidence>
<dbReference type="Gene3D" id="3.80.10.10">
    <property type="entry name" value="Ribonuclease Inhibitor"/>
    <property type="match status" value="3"/>
</dbReference>
<keyword evidence="3" id="KW-0677">Repeat</keyword>
<feature type="region of interest" description="Disordered" evidence="8">
    <location>
        <begin position="1228"/>
        <end position="1248"/>
    </location>
</feature>
<dbReference type="Gene3D" id="3.40.50.10140">
    <property type="entry name" value="Toll/interleukin-1 receptor homology (TIR) domain"/>
    <property type="match status" value="1"/>
</dbReference>
<dbReference type="InterPro" id="IPR055414">
    <property type="entry name" value="LRR_R13L4/SHOC2-like"/>
</dbReference>
<dbReference type="InterPro" id="IPR042197">
    <property type="entry name" value="Apaf_helical"/>
</dbReference>
<dbReference type="FunFam" id="3.40.50.10140:FF:000007">
    <property type="entry name" value="Disease resistance protein (TIR-NBS-LRR class)"/>
    <property type="match status" value="1"/>
</dbReference>
<dbReference type="GO" id="GO:0043531">
    <property type="term" value="F:ADP binding"/>
    <property type="evidence" value="ECO:0007669"/>
    <property type="project" value="InterPro"/>
</dbReference>
<dbReference type="GO" id="GO:0051707">
    <property type="term" value="P:response to other organism"/>
    <property type="evidence" value="ECO:0007669"/>
    <property type="project" value="UniProtKB-ARBA"/>
</dbReference>
<dbReference type="InterPro" id="IPR027417">
    <property type="entry name" value="P-loop_NTPase"/>
</dbReference>
<dbReference type="InterPro" id="IPR044974">
    <property type="entry name" value="Disease_R_plants"/>
</dbReference>
<dbReference type="InterPro" id="IPR045344">
    <property type="entry name" value="C-JID"/>
</dbReference>
<reference evidence="10" key="1">
    <citation type="journal article" date="2014" name="Cell">
        <title>Species-wide genetic incompatibility analysis identifies immune genes as hot spots of deleterious epistasis.</title>
        <authorList>
            <person name="Chae E."/>
            <person name="Bomblies K."/>
            <person name="Kim S.T."/>
            <person name="Karelina D."/>
            <person name="Zaidem M."/>
            <person name="Ossowski S."/>
            <person name="Martin-Pizarro C."/>
            <person name="Laitinen R.A."/>
            <person name="Rowan B.A."/>
            <person name="Tenenboim H."/>
            <person name="Lechner S."/>
            <person name="Demar M."/>
            <person name="Habring-Muller A."/>
            <person name="Lanz C."/>
            <person name="Ratsch G."/>
            <person name="Weigel D."/>
        </authorList>
    </citation>
    <scope>NUCLEOTIDE SEQUENCE</scope>
</reference>
<dbReference type="InterPro" id="IPR000157">
    <property type="entry name" value="TIR_dom"/>
</dbReference>
<dbReference type="SUPFAM" id="SSF52058">
    <property type="entry name" value="L domain-like"/>
    <property type="match status" value="1"/>
</dbReference>
<dbReference type="Pfam" id="PF20160">
    <property type="entry name" value="C-JID"/>
    <property type="match status" value="1"/>
</dbReference>
<dbReference type="Pfam" id="PF07725">
    <property type="entry name" value="LRR_3"/>
    <property type="match status" value="1"/>
</dbReference>
<dbReference type="GO" id="GO:0061809">
    <property type="term" value="F:NAD+ nucleosidase activity, cyclic ADP-ribose generating"/>
    <property type="evidence" value="ECO:0007669"/>
    <property type="project" value="UniProtKB-EC"/>
</dbReference>
<dbReference type="InterPro" id="IPR032675">
    <property type="entry name" value="LRR_dom_sf"/>
</dbReference>
<dbReference type="InterPro" id="IPR058192">
    <property type="entry name" value="WHD_ROQ1-like"/>
</dbReference>